<accession>A0A1Y1Z6I4</accession>
<organism evidence="1 2">
    <name type="scientific">Basidiobolus meristosporus CBS 931.73</name>
    <dbReference type="NCBI Taxonomy" id="1314790"/>
    <lineage>
        <taxon>Eukaryota</taxon>
        <taxon>Fungi</taxon>
        <taxon>Fungi incertae sedis</taxon>
        <taxon>Zoopagomycota</taxon>
        <taxon>Entomophthoromycotina</taxon>
        <taxon>Basidiobolomycetes</taxon>
        <taxon>Basidiobolales</taxon>
        <taxon>Basidiobolaceae</taxon>
        <taxon>Basidiobolus</taxon>
    </lineage>
</organism>
<dbReference type="Proteomes" id="UP000193498">
    <property type="component" value="Unassembled WGS sequence"/>
</dbReference>
<dbReference type="AlphaFoldDB" id="A0A1Y1Z6I4"/>
<evidence type="ECO:0000313" key="2">
    <source>
        <dbReference type="Proteomes" id="UP000193498"/>
    </source>
</evidence>
<keyword evidence="2" id="KW-1185">Reference proteome</keyword>
<sequence>MSSIVKVLTAILSTVHGNKCYSMTGDLLLDLPDWVGVTYLVGHCTSSSSWWSIVPLPLSTLGLGADVMHGMVICSHTNQTWLVADGYYQQAYSYDI</sequence>
<dbReference type="InParanoid" id="A0A1Y1Z6I4"/>
<dbReference type="EMBL" id="MCFE01000025">
    <property type="protein sequence ID" value="ORY05415.1"/>
    <property type="molecule type" value="Genomic_DNA"/>
</dbReference>
<evidence type="ECO:0000313" key="1">
    <source>
        <dbReference type="EMBL" id="ORY05415.1"/>
    </source>
</evidence>
<gene>
    <name evidence="1" type="ORF">K493DRAFT_310957</name>
</gene>
<protein>
    <submittedName>
        <fullName evidence="1">Uncharacterized protein</fullName>
    </submittedName>
</protein>
<comment type="caution">
    <text evidence="1">The sequence shown here is derived from an EMBL/GenBank/DDBJ whole genome shotgun (WGS) entry which is preliminary data.</text>
</comment>
<name>A0A1Y1Z6I4_9FUNG</name>
<reference evidence="1 2" key="1">
    <citation type="submission" date="2016-07" db="EMBL/GenBank/DDBJ databases">
        <title>Pervasive Adenine N6-methylation of Active Genes in Fungi.</title>
        <authorList>
            <consortium name="DOE Joint Genome Institute"/>
            <person name="Mondo S.J."/>
            <person name="Dannebaum R.O."/>
            <person name="Kuo R.C."/>
            <person name="Labutti K."/>
            <person name="Haridas S."/>
            <person name="Kuo A."/>
            <person name="Salamov A."/>
            <person name="Ahrendt S.R."/>
            <person name="Lipzen A."/>
            <person name="Sullivan W."/>
            <person name="Andreopoulos W.B."/>
            <person name="Clum A."/>
            <person name="Lindquist E."/>
            <person name="Daum C."/>
            <person name="Ramamoorthy G.K."/>
            <person name="Gryganskyi A."/>
            <person name="Culley D."/>
            <person name="Magnuson J.K."/>
            <person name="James T.Y."/>
            <person name="O'Malley M.A."/>
            <person name="Stajich J.E."/>
            <person name="Spatafora J.W."/>
            <person name="Visel A."/>
            <person name="Grigoriev I.V."/>
        </authorList>
    </citation>
    <scope>NUCLEOTIDE SEQUENCE [LARGE SCALE GENOMIC DNA]</scope>
    <source>
        <strain evidence="1 2">CBS 931.73</strain>
    </source>
</reference>
<proteinExistence type="predicted"/>